<dbReference type="EMBL" id="BOOW01000042">
    <property type="protein sequence ID" value="GII96114.1"/>
    <property type="molecule type" value="Genomic_DNA"/>
</dbReference>
<name>A0A919RQ23_9ACTN</name>
<organism evidence="2 3">
    <name type="scientific">Sinosporangium siamense</name>
    <dbReference type="NCBI Taxonomy" id="1367973"/>
    <lineage>
        <taxon>Bacteria</taxon>
        <taxon>Bacillati</taxon>
        <taxon>Actinomycetota</taxon>
        <taxon>Actinomycetes</taxon>
        <taxon>Streptosporangiales</taxon>
        <taxon>Streptosporangiaceae</taxon>
        <taxon>Sinosporangium</taxon>
    </lineage>
</organism>
<dbReference type="GO" id="GO:0032259">
    <property type="term" value="P:methylation"/>
    <property type="evidence" value="ECO:0007669"/>
    <property type="project" value="UniProtKB-KW"/>
</dbReference>
<comment type="caution">
    <text evidence="2">The sequence shown here is derived from an EMBL/GenBank/DDBJ whole genome shotgun (WGS) entry which is preliminary data.</text>
</comment>
<dbReference type="AlphaFoldDB" id="A0A919RQ23"/>
<protein>
    <submittedName>
        <fullName evidence="2">SAM-dependent methyltransferase</fullName>
    </submittedName>
</protein>
<evidence type="ECO:0000313" key="3">
    <source>
        <dbReference type="Proteomes" id="UP000606172"/>
    </source>
</evidence>
<keyword evidence="3" id="KW-1185">Reference proteome</keyword>
<dbReference type="GO" id="GO:0008168">
    <property type="term" value="F:methyltransferase activity"/>
    <property type="evidence" value="ECO:0007669"/>
    <property type="project" value="UniProtKB-KW"/>
</dbReference>
<dbReference type="Proteomes" id="UP000606172">
    <property type="component" value="Unassembled WGS sequence"/>
</dbReference>
<keyword evidence="2" id="KW-0489">Methyltransferase</keyword>
<dbReference type="InterPro" id="IPR029063">
    <property type="entry name" value="SAM-dependent_MTases_sf"/>
</dbReference>
<gene>
    <name evidence="2" type="ORF">Ssi02_63450</name>
</gene>
<dbReference type="RefSeq" id="WP_204031141.1">
    <property type="nucleotide sequence ID" value="NZ_BOOW01000042.1"/>
</dbReference>
<accession>A0A919RQ23</accession>
<dbReference type="Pfam" id="PF08242">
    <property type="entry name" value="Methyltransf_12"/>
    <property type="match status" value="1"/>
</dbReference>
<dbReference type="CDD" id="cd02440">
    <property type="entry name" value="AdoMet_MTases"/>
    <property type="match status" value="1"/>
</dbReference>
<feature type="domain" description="Methyltransferase type 12" evidence="1">
    <location>
        <begin position="51"/>
        <end position="148"/>
    </location>
</feature>
<sequence>MSKHHHHHDTEPDWEALGAHLEREAGLHASYHDQAARWLHDLTDGKATRILDVGSGPGVFACRLAGHFPHADVVAVDQGHGLLDRARRRAAEHGLADRLTTLQADLPEQFDTLGTADLIWTSNVVHHLGDQQAALNGLAARLRPGGVLAVAERGLPFRFLPRDIGQGRPGLQARIDAALEDWFTAMRDQTPDTAQAHEDWPAMLTEAGLTPTGTRTFLTDLPAPLPPAAREHLHAHVTRLHEVLADRLDPADHAVLGDLLDGDSRTSILTRPDAFYLSANTVHTARTPS</sequence>
<dbReference type="PANTHER" id="PTHR43861">
    <property type="entry name" value="TRANS-ACONITATE 2-METHYLTRANSFERASE-RELATED"/>
    <property type="match status" value="1"/>
</dbReference>
<keyword evidence="2" id="KW-0808">Transferase</keyword>
<dbReference type="SUPFAM" id="SSF53335">
    <property type="entry name" value="S-adenosyl-L-methionine-dependent methyltransferases"/>
    <property type="match status" value="1"/>
</dbReference>
<dbReference type="InterPro" id="IPR013217">
    <property type="entry name" value="Methyltransf_12"/>
</dbReference>
<proteinExistence type="predicted"/>
<dbReference type="PANTHER" id="PTHR43861:SF1">
    <property type="entry name" value="TRANS-ACONITATE 2-METHYLTRANSFERASE"/>
    <property type="match status" value="1"/>
</dbReference>
<evidence type="ECO:0000259" key="1">
    <source>
        <dbReference type="Pfam" id="PF08242"/>
    </source>
</evidence>
<evidence type="ECO:0000313" key="2">
    <source>
        <dbReference type="EMBL" id="GII96114.1"/>
    </source>
</evidence>
<dbReference type="Gene3D" id="3.40.50.150">
    <property type="entry name" value="Vaccinia Virus protein VP39"/>
    <property type="match status" value="1"/>
</dbReference>
<reference evidence="2" key="1">
    <citation type="submission" date="2021-01" db="EMBL/GenBank/DDBJ databases">
        <title>Whole genome shotgun sequence of Sinosporangium siamense NBRC 109515.</title>
        <authorList>
            <person name="Komaki H."/>
            <person name="Tamura T."/>
        </authorList>
    </citation>
    <scope>NUCLEOTIDE SEQUENCE</scope>
    <source>
        <strain evidence="2">NBRC 109515</strain>
    </source>
</reference>